<dbReference type="EMBL" id="PIYS01000027">
    <property type="protein sequence ID" value="PKF70372.1"/>
    <property type="molecule type" value="Genomic_DNA"/>
</dbReference>
<dbReference type="InterPro" id="IPR041081">
    <property type="entry name" value="DUF5629"/>
</dbReference>
<organism evidence="2 3">
    <name type="scientific">Pseudomonas fluvialis</name>
    <dbReference type="NCBI Taxonomy" id="1793966"/>
    <lineage>
        <taxon>Bacteria</taxon>
        <taxon>Pseudomonadati</taxon>
        <taxon>Pseudomonadota</taxon>
        <taxon>Gammaproteobacteria</taxon>
        <taxon>Pseudomonadales</taxon>
        <taxon>Pseudomonadaceae</taxon>
        <taxon>Pseudomonas</taxon>
    </lineage>
</organism>
<evidence type="ECO:0000259" key="1">
    <source>
        <dbReference type="Pfam" id="PF18629"/>
    </source>
</evidence>
<dbReference type="Gene3D" id="2.30.29.190">
    <property type="match status" value="1"/>
</dbReference>
<evidence type="ECO:0000313" key="2">
    <source>
        <dbReference type="EMBL" id="PKF70372.1"/>
    </source>
</evidence>
<dbReference type="Proteomes" id="UP000242861">
    <property type="component" value="Unassembled WGS sequence"/>
</dbReference>
<evidence type="ECO:0000313" key="3">
    <source>
        <dbReference type="Proteomes" id="UP000242861"/>
    </source>
</evidence>
<proteinExistence type="predicted"/>
<comment type="caution">
    <text evidence="2">The sequence shown here is derived from an EMBL/GenBank/DDBJ whole genome shotgun (WGS) entry which is preliminary data.</text>
</comment>
<gene>
    <name evidence="2" type="ORF">CW360_13800</name>
</gene>
<dbReference type="Pfam" id="PF18629">
    <property type="entry name" value="DUF5629"/>
    <property type="match status" value="1"/>
</dbReference>
<reference evidence="3" key="1">
    <citation type="submission" date="2017-12" db="EMBL/GenBank/DDBJ databases">
        <authorList>
            <person name="Yu X.-Y."/>
        </authorList>
    </citation>
    <scope>NUCLEOTIDE SEQUENCE [LARGE SCALE GENOMIC DNA]</scope>
    <source>
        <strain evidence="3">ZYSR67-Z</strain>
    </source>
</reference>
<protein>
    <recommendedName>
        <fullName evidence="1">DUF5629 domain-containing protein</fullName>
    </recommendedName>
</protein>
<accession>A0A2I0CMP3</accession>
<sequence length="95" mass="10393">MPMTLCEALQGADLLLIDDLHAWQFHYAPSGEPALRIDCQDGSQARHWQFNQAELAAAQYDPGEDCWRLGSHRLQCLGAFSGDNLDSAEGSDSSA</sequence>
<name>A0A2I0CMP3_9PSED</name>
<feature type="domain" description="DUF5629" evidence="1">
    <location>
        <begin position="31"/>
        <end position="80"/>
    </location>
</feature>
<dbReference type="AlphaFoldDB" id="A0A2I0CMP3"/>